<dbReference type="OrthoDB" id="8443793at2"/>
<accession>A0A212PYV0</accession>
<evidence type="ECO:0000313" key="2">
    <source>
        <dbReference type="EMBL" id="SNB52291.1"/>
    </source>
</evidence>
<dbReference type="EMBL" id="FYEH01000001">
    <property type="protein sequence ID" value="SNB52291.1"/>
    <property type="molecule type" value="Genomic_DNA"/>
</dbReference>
<dbReference type="InterPro" id="IPR003772">
    <property type="entry name" value="YceD"/>
</dbReference>
<dbReference type="RefSeq" id="WP_133063805.1">
    <property type="nucleotide sequence ID" value="NZ_FYEH01000001.1"/>
</dbReference>
<gene>
    <name evidence="2" type="ORF">SAMN07250955_101223</name>
</gene>
<name>A0A212PYV0_9PROT</name>
<dbReference type="Proteomes" id="UP000197065">
    <property type="component" value="Unassembled WGS sequence"/>
</dbReference>
<feature type="region of interest" description="Disordered" evidence="1">
    <location>
        <begin position="146"/>
        <end position="166"/>
    </location>
</feature>
<evidence type="ECO:0000313" key="3">
    <source>
        <dbReference type="Proteomes" id="UP000197065"/>
    </source>
</evidence>
<reference evidence="2 3" key="1">
    <citation type="submission" date="2017-06" db="EMBL/GenBank/DDBJ databases">
        <authorList>
            <person name="Kim H.J."/>
            <person name="Triplett B.A."/>
        </authorList>
    </citation>
    <scope>NUCLEOTIDE SEQUENCE [LARGE SCALE GENOMIC DNA]</scope>
    <source>
        <strain evidence="2 3">B29T1</strain>
    </source>
</reference>
<protein>
    <submittedName>
        <fullName evidence="2">Uncharacterized metal-binding protein YceD, DUF177 family</fullName>
    </submittedName>
</protein>
<keyword evidence="3" id="KW-1185">Reference proteome</keyword>
<evidence type="ECO:0000256" key="1">
    <source>
        <dbReference type="SAM" id="MobiDB-lite"/>
    </source>
</evidence>
<proteinExistence type="predicted"/>
<dbReference type="AlphaFoldDB" id="A0A212PYV0"/>
<dbReference type="Pfam" id="PF02620">
    <property type="entry name" value="YceD"/>
    <property type="match status" value="1"/>
</dbReference>
<organism evidence="2 3">
    <name type="scientific">Arboricoccus pini</name>
    <dbReference type="NCBI Taxonomy" id="1963835"/>
    <lineage>
        <taxon>Bacteria</taxon>
        <taxon>Pseudomonadati</taxon>
        <taxon>Pseudomonadota</taxon>
        <taxon>Alphaproteobacteria</taxon>
        <taxon>Geminicoccales</taxon>
        <taxon>Geminicoccaceae</taxon>
        <taxon>Arboricoccus</taxon>
    </lineage>
</organism>
<sequence>MSDPSVLPVPEMSRPVSIHRLPEDGLNLEIEADKAECDALASRLDLVALRSLKATLRVARHGSAEVFAVDGELEARVIQTCVVSLEPFESVTWLPFQRLFTTGEVPDETEITIDPDLLDLEPLEGDKLDVGEIVVEELAVNLDPYPHAPGFEPGQDVVSEPPRDGPFAVLSALKGQKEDGR</sequence>